<dbReference type="EMBL" id="MU393432">
    <property type="protein sequence ID" value="KAI4869158.1"/>
    <property type="molecule type" value="Genomic_DNA"/>
</dbReference>
<proteinExistence type="predicted"/>
<evidence type="ECO:0000313" key="1">
    <source>
        <dbReference type="EMBL" id="KAI4869158.1"/>
    </source>
</evidence>
<organism evidence="1 2">
    <name type="scientific">Hypoxylon rubiginosum</name>
    <dbReference type="NCBI Taxonomy" id="110542"/>
    <lineage>
        <taxon>Eukaryota</taxon>
        <taxon>Fungi</taxon>
        <taxon>Dikarya</taxon>
        <taxon>Ascomycota</taxon>
        <taxon>Pezizomycotina</taxon>
        <taxon>Sordariomycetes</taxon>
        <taxon>Xylariomycetidae</taxon>
        <taxon>Xylariales</taxon>
        <taxon>Hypoxylaceae</taxon>
        <taxon>Hypoxylon</taxon>
    </lineage>
</organism>
<evidence type="ECO:0000313" key="2">
    <source>
        <dbReference type="Proteomes" id="UP001497700"/>
    </source>
</evidence>
<dbReference type="Proteomes" id="UP001497700">
    <property type="component" value="Unassembled WGS sequence"/>
</dbReference>
<sequence>MVSVSEFLQRNSNIMFVARMWEETLVMILLWNVKAGDPHVKPSGLSPSWSWVSVVGNIESQLESPFKSGEAPNSGPEKYEFEISDISYQAITVKGGCVVDARLEL</sequence>
<accession>A0ACB9ZDV1</accession>
<name>A0ACB9ZDV1_9PEZI</name>
<reference evidence="1 2" key="1">
    <citation type="journal article" date="2022" name="New Phytol.">
        <title>Ecological generalism drives hyperdiversity of secondary metabolite gene clusters in xylarialean endophytes.</title>
        <authorList>
            <person name="Franco M.E.E."/>
            <person name="Wisecaver J.H."/>
            <person name="Arnold A.E."/>
            <person name="Ju Y.M."/>
            <person name="Slot J.C."/>
            <person name="Ahrendt S."/>
            <person name="Moore L.P."/>
            <person name="Eastman K.E."/>
            <person name="Scott K."/>
            <person name="Konkel Z."/>
            <person name="Mondo S.J."/>
            <person name="Kuo A."/>
            <person name="Hayes R.D."/>
            <person name="Haridas S."/>
            <person name="Andreopoulos B."/>
            <person name="Riley R."/>
            <person name="LaButti K."/>
            <person name="Pangilinan J."/>
            <person name="Lipzen A."/>
            <person name="Amirebrahimi M."/>
            <person name="Yan J."/>
            <person name="Adam C."/>
            <person name="Keymanesh K."/>
            <person name="Ng V."/>
            <person name="Louie K."/>
            <person name="Northen T."/>
            <person name="Drula E."/>
            <person name="Henrissat B."/>
            <person name="Hsieh H.M."/>
            <person name="Youens-Clark K."/>
            <person name="Lutzoni F."/>
            <person name="Miadlikowska J."/>
            <person name="Eastwood D.C."/>
            <person name="Hamelin R.C."/>
            <person name="Grigoriev I.V."/>
            <person name="U'Ren J.M."/>
        </authorList>
    </citation>
    <scope>NUCLEOTIDE SEQUENCE [LARGE SCALE GENOMIC DNA]</scope>
    <source>
        <strain evidence="1 2">CBS 119005</strain>
    </source>
</reference>
<comment type="caution">
    <text evidence="1">The sequence shown here is derived from an EMBL/GenBank/DDBJ whole genome shotgun (WGS) entry which is preliminary data.</text>
</comment>
<gene>
    <name evidence="1" type="ORF">F4820DRAFT_444281</name>
</gene>
<protein>
    <submittedName>
        <fullName evidence="1">Uncharacterized protein</fullName>
    </submittedName>
</protein>
<keyword evidence="2" id="KW-1185">Reference proteome</keyword>